<accession>A0A9N9CES9</accession>
<feature type="coiled-coil region" evidence="4">
    <location>
        <begin position="642"/>
        <end position="676"/>
    </location>
</feature>
<dbReference type="EMBL" id="CAJVPP010002462">
    <property type="protein sequence ID" value="CAG8600945.1"/>
    <property type="molecule type" value="Genomic_DNA"/>
</dbReference>
<evidence type="ECO:0000256" key="4">
    <source>
        <dbReference type="SAM" id="Coils"/>
    </source>
</evidence>
<dbReference type="GO" id="GO:0008139">
    <property type="term" value="F:nuclear localization sequence binding"/>
    <property type="evidence" value="ECO:0007669"/>
    <property type="project" value="TreeGrafter"/>
</dbReference>
<keyword evidence="4" id="KW-0175">Coiled coil</keyword>
<dbReference type="Proteomes" id="UP000789375">
    <property type="component" value="Unassembled WGS sequence"/>
</dbReference>
<evidence type="ECO:0000313" key="8">
    <source>
        <dbReference type="Proteomes" id="UP000789375"/>
    </source>
</evidence>
<feature type="region of interest" description="Disordered" evidence="5">
    <location>
        <begin position="905"/>
        <end position="925"/>
    </location>
</feature>
<dbReference type="InterPro" id="IPR039462">
    <property type="entry name" value="Nup159/Nup146_N"/>
</dbReference>
<feature type="region of interest" description="Disordered" evidence="5">
    <location>
        <begin position="934"/>
        <end position="953"/>
    </location>
</feature>
<comment type="subcellular location">
    <subcellularLocation>
        <location evidence="1">Nucleus</location>
    </subcellularLocation>
</comment>
<feature type="domain" description="Nucleoporin Nup159/Nup146 N-terminal" evidence="6">
    <location>
        <begin position="44"/>
        <end position="401"/>
    </location>
</feature>
<feature type="compositionally biased region" description="Polar residues" evidence="5">
    <location>
        <begin position="996"/>
        <end position="1005"/>
    </location>
</feature>
<evidence type="ECO:0000256" key="3">
    <source>
        <dbReference type="ARBA" id="ARBA00023242"/>
    </source>
</evidence>
<protein>
    <submittedName>
        <fullName evidence="7">1449_t:CDS:1</fullName>
    </submittedName>
</protein>
<dbReference type="PANTHER" id="PTHR23193:SF46">
    <property type="entry name" value="NUCLEAR PORE COMPLEX PROTEIN NUP214"/>
    <property type="match status" value="1"/>
</dbReference>
<keyword evidence="8" id="KW-1185">Reference proteome</keyword>
<feature type="compositionally biased region" description="Basic and acidic residues" evidence="5">
    <location>
        <begin position="1087"/>
        <end position="1105"/>
    </location>
</feature>
<comment type="caution">
    <text evidence="7">The sequence shown here is derived from an EMBL/GenBank/DDBJ whole genome shotgun (WGS) entry which is preliminary data.</text>
</comment>
<organism evidence="7 8">
    <name type="scientific">Funneliformis mosseae</name>
    <name type="common">Endomycorrhizal fungus</name>
    <name type="synonym">Glomus mosseae</name>
    <dbReference type="NCBI Taxonomy" id="27381"/>
    <lineage>
        <taxon>Eukaryota</taxon>
        <taxon>Fungi</taxon>
        <taxon>Fungi incertae sedis</taxon>
        <taxon>Mucoromycota</taxon>
        <taxon>Glomeromycotina</taxon>
        <taxon>Glomeromycetes</taxon>
        <taxon>Glomerales</taxon>
        <taxon>Glomeraceae</taxon>
        <taxon>Funneliformis</taxon>
    </lineage>
</organism>
<evidence type="ECO:0000256" key="2">
    <source>
        <dbReference type="ARBA" id="ARBA00022448"/>
    </source>
</evidence>
<sequence>MSEDKIEKIETMLEELDVDFFEFIQLKKRIKLSKDIFDEKSIPPYSSLLTVSNLYGYFVAGTSKGFIYALTKDLRNAFYSSDAESDKPFEQGIHVNITEGRVHLLRLTSDQLTLIVGVEGGQILYYDVTKFSTESSKIQPYQTMKFSDNVVDIRPNPGEDNKIIAFLLVTGTVHIKDLISDAEIGSVKNSKLGEQVTAICWSPKGKQLTCGSQSGRLVQFTPDGIAKSSYQAPPGIQESTYYVRNVLWLENTIFIVTYFPIVQDDDSEHIVYLISNENKLKTVYNQIPNICYPSPRNKGSYMFMESIKDWDSDLKSMVICASTNSSDTNLIARSDSDAWSNWNLSETARAILPLSSLHEDETLPIGMALDLTSTESWVIKLTGDEDSQIPPVPILLIFNDESEILAFRCLQKNAYLAGKSYPGMTIPIPIPSIGPSSGKILLKPSHEPAIYESKPGPSNKISVPVSTSTTANISRDKISVGLANNFQAARNNATNTIVKANAQNATSIKQTSAIRPDLNKERSPHIIRLDATKKSVLEIQYLIKDIEENYLIKYQEQTSADSLENPNDWSIGDLPVIISETKRLEGETKNIIDSLSFLKLETTNLKLNFVKEDAMTKQEIGLLVSPQKVTPTHRGTIQSRITEKYEKAFQDVKNNADELEKQLDELHEQIKDHKANKYTGSTPLDYIDRSVQNISKGLYSNASQIEQLNNQLNLISEQLASISFNEDADIFVSQKIEHDTRKNTIPVKCSDENEKKTTKLMNKEWKLSRFLKVNDKRQVPYVTNLYSDLEPNEPMPKVISPRKSQSPFKTRDSIQISSEKLKEPLKPIDRNTMRYSSSLRNNLTFGEESDYYNELDTPIKRNTYSEFNLPINEDNNDLSPRNKPPISEIREMRLRYFEKENDITENVENVYSDNTSESEDDENYQAEDRSNLYLSDLDSENSYSPTHTSLRETRVRFQEPYETRIYDVADENTEDSIQKRFENIVGSDVSRLSKISNSPTYISSPETDEPKDITSSNKDGLEDLESKFDALTKSSELLQYYDGEESNFDEAIEKLAELEKKEEFIEPFKVDSTSLEEISQVAPEPGVESKPEEVLQQKPTSRENDVINESNNLTNMATGFGSIGLGEPLSLPSPTSSLTFGLSTSNAQQKDLGSTPFGSTISSSLNFGTAAPVPSVYRGEIPNAFNIGSIPPALSATPSNVVNAFSQPQPPLSFGQSPQLPNAFAQPAFGQSGFQSPAFGQPSFGVPGFGTPSHFPKPAALNAPSGGGFARYSSNNNNTPGFGGSVGGFGSTPVTPAPTTKPPSTTSSPLWSSFREVHVTYRDVRIIAQGKSPRNKELDGLSVTGIWRNGHSSTIKHIMTSIKLVFTSTARKNITVPHTETVDSTVTIYLVLP</sequence>
<feature type="compositionally biased region" description="Polar residues" evidence="5">
    <location>
        <begin position="905"/>
        <end position="915"/>
    </location>
</feature>
<dbReference type="InterPro" id="IPR015943">
    <property type="entry name" value="WD40/YVTN_repeat-like_dom_sf"/>
</dbReference>
<gene>
    <name evidence="7" type="ORF">FMOSSE_LOCUS8945</name>
</gene>
<dbReference type="GO" id="GO:0017056">
    <property type="term" value="F:structural constituent of nuclear pore"/>
    <property type="evidence" value="ECO:0007669"/>
    <property type="project" value="TreeGrafter"/>
</dbReference>
<feature type="compositionally biased region" description="Acidic residues" evidence="5">
    <location>
        <begin position="916"/>
        <end position="925"/>
    </location>
</feature>
<dbReference type="Gene3D" id="2.130.10.10">
    <property type="entry name" value="YVTN repeat-like/Quinoprotein amine dehydrogenase"/>
    <property type="match status" value="1"/>
</dbReference>
<dbReference type="GO" id="GO:0005643">
    <property type="term" value="C:nuclear pore"/>
    <property type="evidence" value="ECO:0007669"/>
    <property type="project" value="TreeGrafter"/>
</dbReference>
<keyword evidence="3" id="KW-0539">Nucleus</keyword>
<reference evidence="7" key="1">
    <citation type="submission" date="2021-06" db="EMBL/GenBank/DDBJ databases">
        <authorList>
            <person name="Kallberg Y."/>
            <person name="Tangrot J."/>
            <person name="Rosling A."/>
        </authorList>
    </citation>
    <scope>NUCLEOTIDE SEQUENCE</scope>
    <source>
        <strain evidence="7">87-6 pot B 2015</strain>
    </source>
</reference>
<proteinExistence type="predicted"/>
<evidence type="ECO:0000256" key="5">
    <source>
        <dbReference type="SAM" id="MobiDB-lite"/>
    </source>
</evidence>
<dbReference type="GO" id="GO:0006606">
    <property type="term" value="P:protein import into nucleus"/>
    <property type="evidence" value="ECO:0007669"/>
    <property type="project" value="TreeGrafter"/>
</dbReference>
<name>A0A9N9CES9_FUNMO</name>
<keyword evidence="2" id="KW-0813">Transport</keyword>
<evidence type="ECO:0000313" key="7">
    <source>
        <dbReference type="EMBL" id="CAG8600945.1"/>
    </source>
</evidence>
<feature type="region of interest" description="Disordered" evidence="5">
    <location>
        <begin position="996"/>
        <end position="1021"/>
    </location>
</feature>
<dbReference type="PANTHER" id="PTHR23193">
    <property type="entry name" value="NUCLEAR PORE COMPLEX PROTEIN NUP"/>
    <property type="match status" value="1"/>
</dbReference>
<evidence type="ECO:0000259" key="6">
    <source>
        <dbReference type="Pfam" id="PF16755"/>
    </source>
</evidence>
<feature type="compositionally biased region" description="Polar residues" evidence="5">
    <location>
        <begin position="802"/>
        <end position="812"/>
    </location>
</feature>
<dbReference type="Pfam" id="PF16755">
    <property type="entry name" value="Beta-prop_NUP159_NUP214"/>
    <property type="match status" value="1"/>
</dbReference>
<dbReference type="InterPro" id="IPR026054">
    <property type="entry name" value="Nucleoporin"/>
</dbReference>
<feature type="non-terminal residue" evidence="7">
    <location>
        <position position="1393"/>
    </location>
</feature>
<evidence type="ECO:0000256" key="1">
    <source>
        <dbReference type="ARBA" id="ARBA00004123"/>
    </source>
</evidence>
<dbReference type="SUPFAM" id="SSF117289">
    <property type="entry name" value="Nucleoporin domain"/>
    <property type="match status" value="1"/>
</dbReference>
<feature type="region of interest" description="Disordered" evidence="5">
    <location>
        <begin position="1077"/>
        <end position="1112"/>
    </location>
</feature>
<feature type="region of interest" description="Disordered" evidence="5">
    <location>
        <begin position="793"/>
        <end position="812"/>
    </location>
</feature>
<dbReference type="GO" id="GO:0006405">
    <property type="term" value="P:RNA export from nucleus"/>
    <property type="evidence" value="ECO:0007669"/>
    <property type="project" value="TreeGrafter"/>
</dbReference>